<dbReference type="Gene3D" id="3.40.50.1820">
    <property type="entry name" value="alpha/beta hydrolase"/>
    <property type="match status" value="1"/>
</dbReference>
<dbReference type="PANTHER" id="PTHR48098">
    <property type="entry name" value="ENTEROCHELIN ESTERASE-RELATED"/>
    <property type="match status" value="1"/>
</dbReference>
<reference evidence="2 3" key="1">
    <citation type="submission" date="2024-08" db="EMBL/GenBank/DDBJ databases">
        <authorList>
            <person name="Lu H."/>
        </authorList>
    </citation>
    <scope>NUCLEOTIDE SEQUENCE [LARGE SCALE GENOMIC DNA]</scope>
    <source>
        <strain evidence="2 3">LYH14W</strain>
    </source>
</reference>
<feature type="chain" id="PRO_5045930774" evidence="1">
    <location>
        <begin position="21"/>
        <end position="395"/>
    </location>
</feature>
<gene>
    <name evidence="2" type="ORF">ACG00Y_03215</name>
</gene>
<dbReference type="RefSeq" id="WP_394475905.1">
    <property type="nucleotide sequence ID" value="NZ_JBIGHV010000001.1"/>
</dbReference>
<comment type="caution">
    <text evidence="2">The sequence shown here is derived from an EMBL/GenBank/DDBJ whole genome shotgun (WGS) entry which is preliminary data.</text>
</comment>
<dbReference type="InterPro" id="IPR029058">
    <property type="entry name" value="AB_hydrolase_fold"/>
</dbReference>
<evidence type="ECO:0000313" key="3">
    <source>
        <dbReference type="Proteomes" id="UP001606210"/>
    </source>
</evidence>
<evidence type="ECO:0000313" key="2">
    <source>
        <dbReference type="EMBL" id="MFG6428903.1"/>
    </source>
</evidence>
<feature type="signal peptide" evidence="1">
    <location>
        <begin position="1"/>
        <end position="20"/>
    </location>
</feature>
<dbReference type="SUPFAM" id="SSF81296">
    <property type="entry name" value="E set domains"/>
    <property type="match status" value="1"/>
</dbReference>
<accession>A0ABW7F0S8</accession>
<dbReference type="Proteomes" id="UP001606210">
    <property type="component" value="Unassembled WGS sequence"/>
</dbReference>
<dbReference type="SUPFAM" id="SSF53474">
    <property type="entry name" value="alpha/beta-Hydrolases"/>
    <property type="match status" value="1"/>
</dbReference>
<protein>
    <submittedName>
        <fullName evidence="2">Alpha/beta hydrolase-fold protein</fullName>
    </submittedName>
</protein>
<dbReference type="Pfam" id="PF00756">
    <property type="entry name" value="Esterase"/>
    <property type="match status" value="1"/>
</dbReference>
<dbReference type="Gene3D" id="2.60.40.10">
    <property type="entry name" value="Immunoglobulins"/>
    <property type="match status" value="1"/>
</dbReference>
<dbReference type="GO" id="GO:0016787">
    <property type="term" value="F:hydrolase activity"/>
    <property type="evidence" value="ECO:0007669"/>
    <property type="project" value="UniProtKB-KW"/>
</dbReference>
<sequence>MTLIRSTAAALLAICASAQAQQPAPAAPACEQRTPMQRPLQYRSVEPLADGRVSFRLCAPVAEAVRLVSPDVEGIPGGFDGKPAGLAMARDAQGFWQASTPSAVPAGRWRYGFQIGGVVLPDPQGSQHSELARGVRSVFDVAGAAGDPTNWQPGIAHGQVATMEYASTLPGVVRRAHVYTPPGYEAGGAQRYPVLYLVHGYGDSDDSWTSVGAAHRILDALIASGKARPMIVVMPNGHTPDRAEVNPMNNTDFGDDLLKTLVPLVDGRYRTVAKPQQRAMAGLSMGGMHTLNFGLPRPDVFGAIGVFSMGVGVGGPASLDDYKQRHAEGLKRRAAQGGLVYYAYGKTDFIHALAAPTRQLLDEVKIRHTWYETEGGHTWANWRHYLAELAPQLFR</sequence>
<dbReference type="InterPro" id="IPR014756">
    <property type="entry name" value="Ig_E-set"/>
</dbReference>
<keyword evidence="2" id="KW-0378">Hydrolase</keyword>
<dbReference type="InterPro" id="IPR013783">
    <property type="entry name" value="Ig-like_fold"/>
</dbReference>
<keyword evidence="1" id="KW-0732">Signal</keyword>
<dbReference type="EMBL" id="JBIGHV010000001">
    <property type="protein sequence ID" value="MFG6428903.1"/>
    <property type="molecule type" value="Genomic_DNA"/>
</dbReference>
<dbReference type="InterPro" id="IPR050583">
    <property type="entry name" value="Mycobacterial_A85_antigen"/>
</dbReference>
<dbReference type="PANTHER" id="PTHR48098:SF1">
    <property type="entry name" value="DIACYLGLYCEROL ACYLTRANSFERASE_MYCOLYLTRANSFERASE AG85A"/>
    <property type="match status" value="1"/>
</dbReference>
<keyword evidence="3" id="KW-1185">Reference proteome</keyword>
<evidence type="ECO:0000256" key="1">
    <source>
        <dbReference type="SAM" id="SignalP"/>
    </source>
</evidence>
<name>A0ABW7F0S8_9BURK</name>
<proteinExistence type="predicted"/>
<dbReference type="InterPro" id="IPR000801">
    <property type="entry name" value="Esterase-like"/>
</dbReference>
<organism evidence="2 3">
    <name type="scientific">Pelomonas parva</name>
    <dbReference type="NCBI Taxonomy" id="3299032"/>
    <lineage>
        <taxon>Bacteria</taxon>
        <taxon>Pseudomonadati</taxon>
        <taxon>Pseudomonadota</taxon>
        <taxon>Betaproteobacteria</taxon>
        <taxon>Burkholderiales</taxon>
        <taxon>Sphaerotilaceae</taxon>
        <taxon>Roseateles</taxon>
    </lineage>
</organism>